<feature type="domain" description="J" evidence="2">
    <location>
        <begin position="66"/>
        <end position="130"/>
    </location>
</feature>
<evidence type="ECO:0000313" key="4">
    <source>
        <dbReference type="Proteomes" id="UP000516437"/>
    </source>
</evidence>
<evidence type="ECO:0000313" key="3">
    <source>
        <dbReference type="EMBL" id="KAB1201272.1"/>
    </source>
</evidence>
<organism evidence="3 4">
    <name type="scientific">Morella rubra</name>
    <name type="common">Chinese bayberry</name>
    <dbReference type="NCBI Taxonomy" id="262757"/>
    <lineage>
        <taxon>Eukaryota</taxon>
        <taxon>Viridiplantae</taxon>
        <taxon>Streptophyta</taxon>
        <taxon>Embryophyta</taxon>
        <taxon>Tracheophyta</taxon>
        <taxon>Spermatophyta</taxon>
        <taxon>Magnoliopsida</taxon>
        <taxon>eudicotyledons</taxon>
        <taxon>Gunneridae</taxon>
        <taxon>Pentapetalae</taxon>
        <taxon>rosids</taxon>
        <taxon>fabids</taxon>
        <taxon>Fagales</taxon>
        <taxon>Myricaceae</taxon>
        <taxon>Morella</taxon>
    </lineage>
</organism>
<gene>
    <name evidence="3" type="ORF">CJ030_MR0G004512</name>
</gene>
<accession>A0A6A1ULZ1</accession>
<dbReference type="PANTHER" id="PTHR44137:SF58">
    <property type="entry name" value="J DOMAIN-CONTAINING PROTEIN"/>
    <property type="match status" value="1"/>
</dbReference>
<feature type="region of interest" description="Disordered" evidence="1">
    <location>
        <begin position="161"/>
        <end position="192"/>
    </location>
</feature>
<dbReference type="SMART" id="SM00271">
    <property type="entry name" value="DnaJ"/>
    <property type="match status" value="1"/>
</dbReference>
<proteinExistence type="predicted"/>
<name>A0A6A1ULZ1_9ROSI</name>
<reference evidence="3 4" key="1">
    <citation type="journal article" date="2019" name="Plant Biotechnol. J.">
        <title>The red bayberry genome and genetic basis of sex determination.</title>
        <authorList>
            <person name="Jia H.M."/>
            <person name="Jia H.J."/>
            <person name="Cai Q.L."/>
            <person name="Wang Y."/>
            <person name="Zhao H.B."/>
            <person name="Yang W.F."/>
            <person name="Wang G.Y."/>
            <person name="Li Y.H."/>
            <person name="Zhan D.L."/>
            <person name="Shen Y.T."/>
            <person name="Niu Q.F."/>
            <person name="Chang L."/>
            <person name="Qiu J."/>
            <person name="Zhao L."/>
            <person name="Xie H.B."/>
            <person name="Fu W.Y."/>
            <person name="Jin J."/>
            <person name="Li X.W."/>
            <person name="Jiao Y."/>
            <person name="Zhou C.C."/>
            <person name="Tu T."/>
            <person name="Chai C.Y."/>
            <person name="Gao J.L."/>
            <person name="Fan L.J."/>
            <person name="van de Weg E."/>
            <person name="Wang J.Y."/>
            <person name="Gao Z.S."/>
        </authorList>
    </citation>
    <scope>NUCLEOTIDE SEQUENCE [LARGE SCALE GENOMIC DNA]</scope>
    <source>
        <tissue evidence="3">Leaves</tissue>
    </source>
</reference>
<dbReference type="CDD" id="cd06257">
    <property type="entry name" value="DnaJ"/>
    <property type="match status" value="1"/>
</dbReference>
<evidence type="ECO:0000259" key="2">
    <source>
        <dbReference type="PROSITE" id="PS50076"/>
    </source>
</evidence>
<keyword evidence="4" id="KW-1185">Reference proteome</keyword>
<dbReference type="PROSITE" id="PS00636">
    <property type="entry name" value="DNAJ_1"/>
    <property type="match status" value="1"/>
</dbReference>
<evidence type="ECO:0000256" key="1">
    <source>
        <dbReference type="SAM" id="MobiDB-lite"/>
    </source>
</evidence>
<dbReference type="SUPFAM" id="SSF46565">
    <property type="entry name" value="Chaperone J-domain"/>
    <property type="match status" value="1"/>
</dbReference>
<dbReference type="PRINTS" id="PR00625">
    <property type="entry name" value="JDOMAIN"/>
</dbReference>
<dbReference type="InterPro" id="IPR001623">
    <property type="entry name" value="DnaJ_domain"/>
</dbReference>
<dbReference type="OrthoDB" id="10250354at2759"/>
<dbReference type="Gene3D" id="1.10.287.110">
    <property type="entry name" value="DnaJ domain"/>
    <property type="match status" value="1"/>
</dbReference>
<sequence length="192" mass="20903">MECNKDEAARAKEIAEKKFMAKDIIGAKKFALKAQNLFPALEGIPQILATLDVYISAENKINGEADWYGVMGVDPLADDETVRKQYRKLALMLHPDKNKSIGADGAFKHISEAWSLLSDKAKRLAYDQRRNAKAFQKVPTPNGGTSAGPGANGFYTFTKTATPNAKAHKNTTRVGHSSASASSHKPKPEAEE</sequence>
<comment type="caution">
    <text evidence="3">The sequence shown here is derived from an EMBL/GenBank/DDBJ whole genome shotgun (WGS) entry which is preliminary data.</text>
</comment>
<dbReference type="EMBL" id="RXIC02000084">
    <property type="protein sequence ID" value="KAB1201272.1"/>
    <property type="molecule type" value="Genomic_DNA"/>
</dbReference>
<dbReference type="InterPro" id="IPR018253">
    <property type="entry name" value="DnaJ_domain_CS"/>
</dbReference>
<dbReference type="InterPro" id="IPR036869">
    <property type="entry name" value="J_dom_sf"/>
</dbReference>
<protein>
    <recommendedName>
        <fullName evidence="2">J domain-containing protein</fullName>
    </recommendedName>
</protein>
<dbReference type="AlphaFoldDB" id="A0A6A1ULZ1"/>
<dbReference type="Proteomes" id="UP000516437">
    <property type="component" value="Unassembled WGS sequence"/>
</dbReference>
<dbReference type="Pfam" id="PF00226">
    <property type="entry name" value="DnaJ"/>
    <property type="match status" value="1"/>
</dbReference>
<dbReference type="PANTHER" id="PTHR44137">
    <property type="entry name" value="BNAC03G44070D PROTEIN"/>
    <property type="match status" value="1"/>
</dbReference>
<dbReference type="PROSITE" id="PS50076">
    <property type="entry name" value="DNAJ_2"/>
    <property type="match status" value="1"/>
</dbReference>